<gene>
    <name evidence="3" type="ORF">UFOPK2593_00731</name>
    <name evidence="4" type="ORF">UFOPK2894_00154</name>
    <name evidence="5" type="ORF">UFOPK3492_00762</name>
    <name evidence="6" type="ORF">UFOPK4234_01062</name>
    <name evidence="7" type="ORF">UFOPK4295_00798</name>
</gene>
<accession>A0A6J6UYK5</accession>
<dbReference type="InterPro" id="IPR018392">
    <property type="entry name" value="LysM"/>
</dbReference>
<evidence type="ECO:0000313" key="3">
    <source>
        <dbReference type="EMBL" id="CAB4703040.1"/>
    </source>
</evidence>
<dbReference type="PROSITE" id="PS51782">
    <property type="entry name" value="LYSM"/>
    <property type="match status" value="1"/>
</dbReference>
<proteinExistence type="predicted"/>
<evidence type="ECO:0000313" key="5">
    <source>
        <dbReference type="EMBL" id="CAB4897492.1"/>
    </source>
</evidence>
<feature type="transmembrane region" description="Helical" evidence="1">
    <location>
        <begin position="40"/>
        <end position="60"/>
    </location>
</feature>
<dbReference type="EMBL" id="CAEZXW010000037">
    <property type="protein sequence ID" value="CAB4703040.1"/>
    <property type="molecule type" value="Genomic_DNA"/>
</dbReference>
<evidence type="ECO:0000259" key="2">
    <source>
        <dbReference type="PROSITE" id="PS51782"/>
    </source>
</evidence>
<dbReference type="EMBL" id="CAFBMD010000049">
    <property type="protein sequence ID" value="CAB4897492.1"/>
    <property type="molecule type" value="Genomic_DNA"/>
</dbReference>
<dbReference type="EMBL" id="CAFBQF010000035">
    <property type="protein sequence ID" value="CAB5049454.1"/>
    <property type="molecule type" value="Genomic_DNA"/>
</dbReference>
<dbReference type="InterPro" id="IPR036779">
    <property type="entry name" value="LysM_dom_sf"/>
</dbReference>
<protein>
    <submittedName>
        <fullName evidence="4">Unannotated protein</fullName>
    </submittedName>
</protein>
<dbReference type="EMBL" id="CAEZZQ010000005">
    <property type="protein sequence ID" value="CAB4764900.1"/>
    <property type="molecule type" value="Genomic_DNA"/>
</dbReference>
<keyword evidence="1" id="KW-1133">Transmembrane helix</keyword>
<keyword evidence="1" id="KW-0472">Membrane</keyword>
<sequence>MSSYVVSYQMAPRVNFRESDRRIQPQGSAVPLRLTARGRLVVRLLVLASLLTLTLSVATFSRALLAGAIAEDGTNAGVSPGNSVTYQEIVVVPGETLWSIARHVSTGHDVRSVVDNITELNHLESAGLVAGQRLIVPISQ</sequence>
<organism evidence="4">
    <name type="scientific">freshwater metagenome</name>
    <dbReference type="NCBI Taxonomy" id="449393"/>
    <lineage>
        <taxon>unclassified sequences</taxon>
        <taxon>metagenomes</taxon>
        <taxon>ecological metagenomes</taxon>
    </lineage>
</organism>
<dbReference type="SUPFAM" id="SSF54106">
    <property type="entry name" value="LysM domain"/>
    <property type="match status" value="1"/>
</dbReference>
<evidence type="ECO:0000313" key="6">
    <source>
        <dbReference type="EMBL" id="CAB5040123.1"/>
    </source>
</evidence>
<dbReference type="Gene3D" id="3.10.350.10">
    <property type="entry name" value="LysM domain"/>
    <property type="match status" value="1"/>
</dbReference>
<feature type="domain" description="LysM" evidence="2">
    <location>
        <begin position="87"/>
        <end position="136"/>
    </location>
</feature>
<dbReference type="EMBL" id="CAFBQA010000060">
    <property type="protein sequence ID" value="CAB5040123.1"/>
    <property type="molecule type" value="Genomic_DNA"/>
</dbReference>
<reference evidence="4" key="1">
    <citation type="submission" date="2020-05" db="EMBL/GenBank/DDBJ databases">
        <authorList>
            <person name="Chiriac C."/>
            <person name="Salcher M."/>
            <person name="Ghai R."/>
            <person name="Kavagutti S V."/>
        </authorList>
    </citation>
    <scope>NUCLEOTIDE SEQUENCE</scope>
</reference>
<evidence type="ECO:0000313" key="4">
    <source>
        <dbReference type="EMBL" id="CAB4764900.1"/>
    </source>
</evidence>
<evidence type="ECO:0000256" key="1">
    <source>
        <dbReference type="SAM" id="Phobius"/>
    </source>
</evidence>
<dbReference type="CDD" id="cd00118">
    <property type="entry name" value="LysM"/>
    <property type="match status" value="1"/>
</dbReference>
<evidence type="ECO:0000313" key="7">
    <source>
        <dbReference type="EMBL" id="CAB5049454.1"/>
    </source>
</evidence>
<dbReference type="Pfam" id="PF01476">
    <property type="entry name" value="LysM"/>
    <property type="match status" value="1"/>
</dbReference>
<dbReference type="SMART" id="SM00257">
    <property type="entry name" value="LysM"/>
    <property type="match status" value="1"/>
</dbReference>
<name>A0A6J6UYK5_9ZZZZ</name>
<dbReference type="AlphaFoldDB" id="A0A6J6UYK5"/>
<keyword evidence="1" id="KW-0812">Transmembrane</keyword>